<evidence type="ECO:0000313" key="11">
    <source>
        <dbReference type="EMBL" id="KGN37982.1"/>
    </source>
</evidence>
<evidence type="ECO:0000256" key="7">
    <source>
        <dbReference type="ARBA" id="ARBA00022840"/>
    </source>
</evidence>
<evidence type="ECO:0000256" key="9">
    <source>
        <dbReference type="SAM" id="Phobius"/>
    </source>
</evidence>
<reference evidence="11 12" key="1">
    <citation type="submission" date="2013-08" db="EMBL/GenBank/DDBJ databases">
        <title>The genome sequence of Knoellia subterranea.</title>
        <authorList>
            <person name="Zhu W."/>
            <person name="Wang G."/>
        </authorList>
    </citation>
    <scope>NUCLEOTIDE SEQUENCE [LARGE SCALE GENOMIC DNA]</scope>
    <source>
        <strain evidence="11 12">KCTC 19937</strain>
    </source>
</reference>
<keyword evidence="5" id="KW-0547">Nucleotide-binding</keyword>
<feature type="transmembrane region" description="Helical" evidence="9">
    <location>
        <begin position="99"/>
        <end position="120"/>
    </location>
</feature>
<dbReference type="PANTHER" id="PTHR24421">
    <property type="entry name" value="NITRATE/NITRITE SENSOR PROTEIN NARX-RELATED"/>
    <property type="match status" value="1"/>
</dbReference>
<dbReference type="RefSeq" id="WP_052112096.1">
    <property type="nucleotide sequence ID" value="NZ_AVPK01000004.1"/>
</dbReference>
<feature type="domain" description="Signal transduction histidine kinase subgroup 3 dimerisation and phosphoacceptor" evidence="10">
    <location>
        <begin position="208"/>
        <end position="269"/>
    </location>
</feature>
<keyword evidence="9" id="KW-1133">Transmembrane helix</keyword>
<dbReference type="EC" id="2.7.13.3" evidence="2"/>
<keyword evidence="9" id="KW-0472">Membrane</keyword>
<dbReference type="eggNOG" id="COG4585">
    <property type="taxonomic scope" value="Bacteria"/>
</dbReference>
<dbReference type="InterPro" id="IPR050482">
    <property type="entry name" value="Sensor_HK_TwoCompSys"/>
</dbReference>
<comment type="catalytic activity">
    <reaction evidence="1">
        <text>ATP + protein L-histidine = ADP + protein N-phospho-L-histidine.</text>
        <dbReference type="EC" id="2.7.13.3"/>
    </reaction>
</comment>
<keyword evidence="4" id="KW-0808">Transferase</keyword>
<dbReference type="Gene3D" id="3.30.565.10">
    <property type="entry name" value="Histidine kinase-like ATPase, C-terminal domain"/>
    <property type="match status" value="1"/>
</dbReference>
<keyword evidence="6" id="KW-0418">Kinase</keyword>
<dbReference type="GO" id="GO:0046983">
    <property type="term" value="F:protein dimerization activity"/>
    <property type="evidence" value="ECO:0007669"/>
    <property type="project" value="InterPro"/>
</dbReference>
<dbReference type="Pfam" id="PF07730">
    <property type="entry name" value="HisKA_3"/>
    <property type="match status" value="1"/>
</dbReference>
<gene>
    <name evidence="11" type="ORF">N803_13040</name>
</gene>
<evidence type="ECO:0000313" key="12">
    <source>
        <dbReference type="Proteomes" id="UP000030011"/>
    </source>
</evidence>
<dbReference type="InterPro" id="IPR011712">
    <property type="entry name" value="Sig_transdc_His_kin_sub3_dim/P"/>
</dbReference>
<protein>
    <recommendedName>
        <fullName evidence="2">histidine kinase</fullName>
        <ecNumber evidence="2">2.7.13.3</ecNumber>
    </recommendedName>
</protein>
<dbReference type="PANTHER" id="PTHR24421:SF10">
    <property type="entry name" value="NITRATE_NITRITE SENSOR PROTEIN NARQ"/>
    <property type="match status" value="1"/>
</dbReference>
<evidence type="ECO:0000259" key="10">
    <source>
        <dbReference type="Pfam" id="PF07730"/>
    </source>
</evidence>
<evidence type="ECO:0000256" key="2">
    <source>
        <dbReference type="ARBA" id="ARBA00012438"/>
    </source>
</evidence>
<feature type="transmembrane region" description="Helical" evidence="9">
    <location>
        <begin position="42"/>
        <end position="63"/>
    </location>
</feature>
<dbReference type="AlphaFoldDB" id="A0A0A0JPL4"/>
<feature type="transmembrane region" description="Helical" evidence="9">
    <location>
        <begin position="152"/>
        <end position="177"/>
    </location>
</feature>
<dbReference type="OrthoDB" id="227596at2"/>
<dbReference type="Gene3D" id="1.20.5.1930">
    <property type="match status" value="1"/>
</dbReference>
<dbReference type="STRING" id="1385521.N803_13040"/>
<feature type="transmembrane region" description="Helical" evidence="9">
    <location>
        <begin position="12"/>
        <end position="36"/>
    </location>
</feature>
<evidence type="ECO:0000256" key="3">
    <source>
        <dbReference type="ARBA" id="ARBA00022553"/>
    </source>
</evidence>
<accession>A0A0A0JPL4</accession>
<keyword evidence="7" id="KW-0067">ATP-binding</keyword>
<keyword evidence="8" id="KW-0902">Two-component regulatory system</keyword>
<organism evidence="11 12">
    <name type="scientific">Knoellia subterranea KCTC 19937</name>
    <dbReference type="NCBI Taxonomy" id="1385521"/>
    <lineage>
        <taxon>Bacteria</taxon>
        <taxon>Bacillati</taxon>
        <taxon>Actinomycetota</taxon>
        <taxon>Actinomycetes</taxon>
        <taxon>Micrococcales</taxon>
        <taxon>Intrasporangiaceae</taxon>
        <taxon>Knoellia</taxon>
    </lineage>
</organism>
<evidence type="ECO:0000256" key="6">
    <source>
        <dbReference type="ARBA" id="ARBA00022777"/>
    </source>
</evidence>
<evidence type="ECO:0000256" key="4">
    <source>
        <dbReference type="ARBA" id="ARBA00022679"/>
    </source>
</evidence>
<name>A0A0A0JPL4_9MICO</name>
<dbReference type="EMBL" id="AVPK01000004">
    <property type="protein sequence ID" value="KGN37982.1"/>
    <property type="molecule type" value="Genomic_DNA"/>
</dbReference>
<keyword evidence="9" id="KW-0812">Transmembrane</keyword>
<dbReference type="InterPro" id="IPR036890">
    <property type="entry name" value="HATPase_C_sf"/>
</dbReference>
<keyword evidence="3" id="KW-0597">Phosphoprotein</keyword>
<keyword evidence="12" id="KW-1185">Reference proteome</keyword>
<dbReference type="GO" id="GO:0016020">
    <property type="term" value="C:membrane"/>
    <property type="evidence" value="ECO:0007669"/>
    <property type="project" value="InterPro"/>
</dbReference>
<dbReference type="GO" id="GO:0005524">
    <property type="term" value="F:ATP binding"/>
    <property type="evidence" value="ECO:0007669"/>
    <property type="project" value="UniProtKB-KW"/>
</dbReference>
<comment type="caution">
    <text evidence="11">The sequence shown here is derived from an EMBL/GenBank/DDBJ whole genome shotgun (WGS) entry which is preliminary data.</text>
</comment>
<dbReference type="Proteomes" id="UP000030011">
    <property type="component" value="Unassembled WGS sequence"/>
</dbReference>
<evidence type="ECO:0000256" key="8">
    <source>
        <dbReference type="ARBA" id="ARBA00023012"/>
    </source>
</evidence>
<evidence type="ECO:0000256" key="1">
    <source>
        <dbReference type="ARBA" id="ARBA00000085"/>
    </source>
</evidence>
<dbReference type="GO" id="GO:0000155">
    <property type="term" value="F:phosphorelay sensor kinase activity"/>
    <property type="evidence" value="ECO:0007669"/>
    <property type="project" value="InterPro"/>
</dbReference>
<proteinExistence type="predicted"/>
<evidence type="ECO:0000256" key="5">
    <source>
        <dbReference type="ARBA" id="ARBA00022741"/>
    </source>
</evidence>
<sequence>MRRRAGWGAVAHVFVAIALALPLVAAVGATVAALLIPSQSMLNRGLLTVLGVGFLAVVTWVALLPEVRPVEVATARALLGLDLPDVTHPTDWTSRRRGALWLAFLAALGLVVAVGVLYLLPTGVGLVAHPFTGAETIGMPGADFRTGSGWGAAWVVVPGLVSLVATAALVWGAGVLLTRMAPRVIGPTMVERVAVAANRERDLARANALARDLHDSLGHLLTAMTIQATAARRLVATDPDAAERAMTAVEELGRSAQADVDAVVGALRGRGEARSTTASGSDAVAGVLRAVAAHPGKVHVSAPAQLEVSASVAETVERVAREALTNSARHGVGAPELRLESRSGTVVLEVVNWMRDDRAPGGQDGRAGLKGLREEVLLAGGALTAGTEEEGTWLIRATLPLV</sequence>